<organism evidence="2 3">
    <name type="scientific">Cotesia glomerata</name>
    <name type="common">Lepidopteran parasitic wasp</name>
    <name type="synonym">Apanteles glomeratus</name>
    <dbReference type="NCBI Taxonomy" id="32391"/>
    <lineage>
        <taxon>Eukaryota</taxon>
        <taxon>Metazoa</taxon>
        <taxon>Ecdysozoa</taxon>
        <taxon>Arthropoda</taxon>
        <taxon>Hexapoda</taxon>
        <taxon>Insecta</taxon>
        <taxon>Pterygota</taxon>
        <taxon>Neoptera</taxon>
        <taxon>Endopterygota</taxon>
        <taxon>Hymenoptera</taxon>
        <taxon>Apocrita</taxon>
        <taxon>Ichneumonoidea</taxon>
        <taxon>Braconidae</taxon>
        <taxon>Microgastrinae</taxon>
        <taxon>Cotesia</taxon>
    </lineage>
</organism>
<feature type="region of interest" description="Disordered" evidence="1">
    <location>
        <begin position="99"/>
        <end position="121"/>
    </location>
</feature>
<keyword evidence="3" id="KW-1185">Reference proteome</keyword>
<evidence type="ECO:0000313" key="3">
    <source>
        <dbReference type="Proteomes" id="UP000826195"/>
    </source>
</evidence>
<dbReference type="Proteomes" id="UP000826195">
    <property type="component" value="Unassembled WGS sequence"/>
</dbReference>
<dbReference type="AlphaFoldDB" id="A0AAV7I253"/>
<feature type="compositionally biased region" description="Polar residues" evidence="1">
    <location>
        <begin position="198"/>
        <end position="229"/>
    </location>
</feature>
<feature type="region of interest" description="Disordered" evidence="1">
    <location>
        <begin position="181"/>
        <end position="243"/>
    </location>
</feature>
<sequence length="243" mass="25963">MLKRFRELLSDTRGHYSGKVPKISQRTYIAVPEHYIQKLATLYIFFELCRTNSRLEIAVDLAPDQRQCQDHCVLRPKLSPSTKLQPLLHQYPQQEPYPQHFGRGNSSAEDDVDLRSTGSGTGADRGVAVLTVFALDRGSSGLGVVGAPPGPGLGICGALPAPTEFVPACYPSSTIALASPISHPQAPHPPAGLGPSDSALTVTPTMTPTSASAGPNSGPNNPVTMSQLGTVYATKRRRRNGKR</sequence>
<accession>A0AAV7I253</accession>
<name>A0AAV7I253_COTGL</name>
<evidence type="ECO:0000313" key="2">
    <source>
        <dbReference type="EMBL" id="KAH0541108.1"/>
    </source>
</evidence>
<comment type="caution">
    <text evidence="2">The sequence shown here is derived from an EMBL/GenBank/DDBJ whole genome shotgun (WGS) entry which is preliminary data.</text>
</comment>
<proteinExistence type="predicted"/>
<feature type="compositionally biased region" description="Basic residues" evidence="1">
    <location>
        <begin position="234"/>
        <end position="243"/>
    </location>
</feature>
<gene>
    <name evidence="2" type="ORF">KQX54_021065</name>
</gene>
<reference evidence="2 3" key="1">
    <citation type="journal article" date="2021" name="J. Hered.">
        <title>A chromosome-level genome assembly of the parasitoid wasp, Cotesia glomerata (Hymenoptera: Braconidae).</title>
        <authorList>
            <person name="Pinto B.J."/>
            <person name="Weis J.J."/>
            <person name="Gamble T."/>
            <person name="Ode P.J."/>
            <person name="Paul R."/>
            <person name="Zaspel J.M."/>
        </authorList>
    </citation>
    <scope>NUCLEOTIDE SEQUENCE [LARGE SCALE GENOMIC DNA]</scope>
    <source>
        <strain evidence="2">CgM1</strain>
    </source>
</reference>
<protein>
    <submittedName>
        <fullName evidence="2">Uncharacterized protein</fullName>
    </submittedName>
</protein>
<evidence type="ECO:0000256" key="1">
    <source>
        <dbReference type="SAM" id="MobiDB-lite"/>
    </source>
</evidence>
<dbReference type="EMBL" id="JAHXZJ010002609">
    <property type="protein sequence ID" value="KAH0541108.1"/>
    <property type="molecule type" value="Genomic_DNA"/>
</dbReference>